<proteinExistence type="predicted"/>
<dbReference type="AlphaFoldDB" id="A0A0F9IQV6"/>
<evidence type="ECO:0000313" key="1">
    <source>
        <dbReference type="EMBL" id="KKL89527.1"/>
    </source>
</evidence>
<name>A0A0F9IQV6_9ZZZZ</name>
<sequence>MRFITSCVNSTAELINEMIDGAIEVEWATFRKRVGIEEIRRVFPYYSYRGETHNKDGELTFPMHIKDDWGVTFWRSNYNGERCYYLEHSAIEYIFQR</sequence>
<comment type="caution">
    <text evidence="1">The sequence shown here is derived from an EMBL/GenBank/DDBJ whole genome shotgun (WGS) entry which is preliminary data.</text>
</comment>
<protein>
    <submittedName>
        <fullName evidence="1">Uncharacterized protein</fullName>
    </submittedName>
</protein>
<reference evidence="1" key="1">
    <citation type="journal article" date="2015" name="Nature">
        <title>Complex archaea that bridge the gap between prokaryotes and eukaryotes.</title>
        <authorList>
            <person name="Spang A."/>
            <person name="Saw J.H."/>
            <person name="Jorgensen S.L."/>
            <person name="Zaremba-Niedzwiedzka K."/>
            <person name="Martijn J."/>
            <person name="Lind A.E."/>
            <person name="van Eijk R."/>
            <person name="Schleper C."/>
            <person name="Guy L."/>
            <person name="Ettema T.J."/>
        </authorList>
    </citation>
    <scope>NUCLEOTIDE SEQUENCE</scope>
</reference>
<organism evidence="1">
    <name type="scientific">marine sediment metagenome</name>
    <dbReference type="NCBI Taxonomy" id="412755"/>
    <lineage>
        <taxon>unclassified sequences</taxon>
        <taxon>metagenomes</taxon>
        <taxon>ecological metagenomes</taxon>
    </lineage>
</organism>
<gene>
    <name evidence="1" type="ORF">LCGC14_1913750</name>
</gene>
<accession>A0A0F9IQV6</accession>
<dbReference type="EMBL" id="LAZR01020260">
    <property type="protein sequence ID" value="KKL89527.1"/>
    <property type="molecule type" value="Genomic_DNA"/>
</dbReference>